<name>A0A1H4S3G9_9NOCA</name>
<gene>
    <name evidence="2" type="ORF">SAMN04490239_3897</name>
</gene>
<dbReference type="InterPro" id="IPR009100">
    <property type="entry name" value="AcylCoA_DH/oxidase_NM_dom_sf"/>
</dbReference>
<dbReference type="SUPFAM" id="SSF56645">
    <property type="entry name" value="Acyl-CoA dehydrogenase NM domain-like"/>
    <property type="match status" value="1"/>
</dbReference>
<evidence type="ECO:0000313" key="3">
    <source>
        <dbReference type="Proteomes" id="UP000183561"/>
    </source>
</evidence>
<keyword evidence="3" id="KW-1185">Reference proteome</keyword>
<dbReference type="PANTHER" id="PTHR43292:SF4">
    <property type="entry name" value="ACYL-COA DEHYDROGENASE FADE34"/>
    <property type="match status" value="1"/>
</dbReference>
<keyword evidence="1" id="KW-0560">Oxidoreductase</keyword>
<accession>A0A1H4S3G9</accession>
<dbReference type="AlphaFoldDB" id="A0A1H4S3G9"/>
<organism evidence="2 3">
    <name type="scientific">Rhodococcus koreensis</name>
    <dbReference type="NCBI Taxonomy" id="99653"/>
    <lineage>
        <taxon>Bacteria</taxon>
        <taxon>Bacillati</taxon>
        <taxon>Actinomycetota</taxon>
        <taxon>Actinomycetes</taxon>
        <taxon>Mycobacteriales</taxon>
        <taxon>Nocardiaceae</taxon>
        <taxon>Rhodococcus</taxon>
    </lineage>
</organism>
<evidence type="ECO:0000256" key="1">
    <source>
        <dbReference type="ARBA" id="ARBA00023002"/>
    </source>
</evidence>
<dbReference type="Proteomes" id="UP000183561">
    <property type="component" value="Unassembled WGS sequence"/>
</dbReference>
<sequence length="78" mass="8661">MSTPGVTVGPLREMTGSVLFNEVFLDDVFIPYANVVRNMNDGWNVARTTLAGERVALSQKMEAYVPPRGGRATRRWSC</sequence>
<dbReference type="Gene3D" id="2.40.110.10">
    <property type="entry name" value="Butyryl-CoA Dehydrogenase, subunit A, domain 2"/>
    <property type="match status" value="1"/>
</dbReference>
<reference evidence="3" key="1">
    <citation type="submission" date="2016-10" db="EMBL/GenBank/DDBJ databases">
        <authorList>
            <person name="Varghese N."/>
            <person name="Submissions S."/>
        </authorList>
    </citation>
    <scope>NUCLEOTIDE SEQUENCE [LARGE SCALE GENOMIC DNA]</scope>
    <source>
        <strain evidence="3">DSM 44498</strain>
    </source>
</reference>
<dbReference type="GO" id="GO:0005886">
    <property type="term" value="C:plasma membrane"/>
    <property type="evidence" value="ECO:0007669"/>
    <property type="project" value="TreeGrafter"/>
</dbReference>
<dbReference type="Gene3D" id="1.20.140.10">
    <property type="entry name" value="Butyryl-CoA Dehydrogenase, subunit A, domain 3"/>
    <property type="match status" value="1"/>
</dbReference>
<dbReference type="InterPro" id="IPR046373">
    <property type="entry name" value="Acyl-CoA_Oxase/DH_mid-dom_sf"/>
</dbReference>
<proteinExistence type="predicted"/>
<dbReference type="EMBL" id="FNSV01000005">
    <property type="protein sequence ID" value="SEC38584.1"/>
    <property type="molecule type" value="Genomic_DNA"/>
</dbReference>
<dbReference type="GO" id="GO:0016627">
    <property type="term" value="F:oxidoreductase activity, acting on the CH-CH group of donors"/>
    <property type="evidence" value="ECO:0007669"/>
    <property type="project" value="InterPro"/>
</dbReference>
<protein>
    <submittedName>
        <fullName evidence="2">Uncharacterized protein</fullName>
    </submittedName>
</protein>
<dbReference type="InterPro" id="IPR052161">
    <property type="entry name" value="Mycobact_Acyl-CoA_DH"/>
</dbReference>
<dbReference type="PANTHER" id="PTHR43292">
    <property type="entry name" value="ACYL-COA DEHYDROGENASE"/>
    <property type="match status" value="1"/>
</dbReference>
<evidence type="ECO:0000313" key="2">
    <source>
        <dbReference type="EMBL" id="SEC38584.1"/>
    </source>
</evidence>